<dbReference type="InterPro" id="IPR002925">
    <property type="entry name" value="Dienelactn_hydro"/>
</dbReference>
<dbReference type="SUPFAM" id="SSF53474">
    <property type="entry name" value="alpha/beta-Hydrolases"/>
    <property type="match status" value="1"/>
</dbReference>
<organism evidence="3 4">
    <name type="scientific">Hyella patelloides LEGE 07179</name>
    <dbReference type="NCBI Taxonomy" id="945734"/>
    <lineage>
        <taxon>Bacteria</taxon>
        <taxon>Bacillati</taxon>
        <taxon>Cyanobacteriota</taxon>
        <taxon>Cyanophyceae</taxon>
        <taxon>Pleurocapsales</taxon>
        <taxon>Hyellaceae</taxon>
        <taxon>Hyella</taxon>
    </lineage>
</organism>
<gene>
    <name evidence="3" type="ORF">H1P_6920003</name>
</gene>
<accession>A0A563W3A8</accession>
<evidence type="ECO:0000259" key="1">
    <source>
        <dbReference type="Pfam" id="PF01738"/>
    </source>
</evidence>
<keyword evidence="4" id="KW-1185">Reference proteome</keyword>
<dbReference type="InterPro" id="IPR029058">
    <property type="entry name" value="AB_hydrolase_fold"/>
</dbReference>
<name>A0A563W3A8_9CYAN</name>
<evidence type="ECO:0000313" key="4">
    <source>
        <dbReference type="Proteomes" id="UP000320055"/>
    </source>
</evidence>
<dbReference type="OrthoDB" id="9776685at2"/>
<feature type="domain" description="Serine aminopeptidase S33" evidence="2">
    <location>
        <begin position="29"/>
        <end position="137"/>
    </location>
</feature>
<evidence type="ECO:0000259" key="2">
    <source>
        <dbReference type="Pfam" id="PF12146"/>
    </source>
</evidence>
<dbReference type="PANTHER" id="PTHR12277:SF81">
    <property type="entry name" value="PROTEIN ABHD13"/>
    <property type="match status" value="1"/>
</dbReference>
<dbReference type="PANTHER" id="PTHR12277">
    <property type="entry name" value="ALPHA/BETA HYDROLASE DOMAIN-CONTAINING PROTEIN"/>
    <property type="match status" value="1"/>
</dbReference>
<dbReference type="Pfam" id="PF12146">
    <property type="entry name" value="Hydrolase_4"/>
    <property type="match status" value="1"/>
</dbReference>
<dbReference type="GO" id="GO:0016787">
    <property type="term" value="F:hydrolase activity"/>
    <property type="evidence" value="ECO:0007669"/>
    <property type="project" value="InterPro"/>
</dbReference>
<protein>
    <submittedName>
        <fullName evidence="3">Lysophospholipase</fullName>
    </submittedName>
</protein>
<dbReference type="RefSeq" id="WP_144876490.1">
    <property type="nucleotide sequence ID" value="NZ_LR214424.1"/>
</dbReference>
<sequence length="252" mass="27980">MRCSYPAHKIPINNNEWLDSWLIKSSVTNTKGIVILFHGKIGTKSSLLDAAKVFNDLGYDTLTIDFRGAGTSSGNKSTIGVEEAEDVVAAVNYLKQLNLNKPVILYGISMGSAAILRAISKHNIQPDAIILELPFTTLLKAVKIRLKNESLPPSPMAELIVFWGSIQHGFNGFAHKPREYAKDVKCPTLILAGKRDRTMPITEVKKLYQNLDVPKNMVIFPQAGHQVLSRSHSKLWTQAIKPTFRTSKCNIK</sequence>
<evidence type="ECO:0000313" key="3">
    <source>
        <dbReference type="EMBL" id="VEP18107.1"/>
    </source>
</evidence>
<dbReference type="Pfam" id="PF01738">
    <property type="entry name" value="DLH"/>
    <property type="match status" value="1"/>
</dbReference>
<proteinExistence type="predicted"/>
<dbReference type="AlphaFoldDB" id="A0A563W3A8"/>
<reference evidence="3 4" key="1">
    <citation type="submission" date="2019-01" db="EMBL/GenBank/DDBJ databases">
        <authorList>
            <person name="Brito A."/>
        </authorList>
    </citation>
    <scope>NUCLEOTIDE SEQUENCE [LARGE SCALE GENOMIC DNA]</scope>
    <source>
        <strain evidence="3">1</strain>
    </source>
</reference>
<dbReference type="Gene3D" id="3.40.50.1820">
    <property type="entry name" value="alpha/beta hydrolase"/>
    <property type="match status" value="1"/>
</dbReference>
<feature type="domain" description="Dienelactone hydrolase" evidence="1">
    <location>
        <begin position="169"/>
        <end position="232"/>
    </location>
</feature>
<dbReference type="InterPro" id="IPR022742">
    <property type="entry name" value="Hydrolase_4"/>
</dbReference>
<dbReference type="Proteomes" id="UP000320055">
    <property type="component" value="Unassembled WGS sequence"/>
</dbReference>
<dbReference type="EMBL" id="CAACVJ010000659">
    <property type="protein sequence ID" value="VEP18107.1"/>
    <property type="molecule type" value="Genomic_DNA"/>
</dbReference>